<reference evidence="4" key="1">
    <citation type="submission" date="2014-05" db="EMBL/GenBank/DDBJ databases">
        <title>Key roles for freshwater Actinobacteria revealed by deep metagenomic sequencing.</title>
        <authorList>
            <person name="Ghai R."/>
            <person name="Mizuno C.M."/>
            <person name="Picazo A."/>
            <person name="Camacho A."/>
            <person name="Rodriguez-Valera F."/>
        </authorList>
    </citation>
    <scope>NUCLEOTIDE SEQUENCE</scope>
</reference>
<keyword evidence="2" id="KW-0170">Cobalt</keyword>
<evidence type="ECO:0000256" key="1">
    <source>
        <dbReference type="ARBA" id="ARBA00022723"/>
    </source>
</evidence>
<protein>
    <recommendedName>
        <fullName evidence="3">AdoMet activation domain-containing protein</fullName>
    </recommendedName>
</protein>
<sequence>ILHHEGPDKGLERTRFTFPRQSRDRRLCLSDFFRSKESGEIDTVAFHVVTMGQSVSDATAKLFAANEYREYLELHGLSVQLTEALAEHWHARIREELGFAGEDASDIDAILDQGYRGSRYSFGYPACPDLEQQLQLCALLEPERIGVELSEEFQLHPEQSTSAIIVHHPEAKYFNAN</sequence>
<gene>
    <name evidence="4" type="ORF">GM49_0280</name>
</gene>
<evidence type="ECO:0000313" key="4">
    <source>
        <dbReference type="EMBL" id="KGA03765.1"/>
    </source>
</evidence>
<name>A0A094NXR1_9ZZZZ</name>
<dbReference type="Pfam" id="PF02965">
    <property type="entry name" value="Met_synt_B12"/>
    <property type="match status" value="1"/>
</dbReference>
<keyword evidence="1" id="KW-0479">Metal-binding</keyword>
<organism evidence="4">
    <name type="scientific">freshwater metagenome</name>
    <dbReference type="NCBI Taxonomy" id="449393"/>
    <lineage>
        <taxon>unclassified sequences</taxon>
        <taxon>metagenomes</taxon>
        <taxon>ecological metagenomes</taxon>
    </lineage>
</organism>
<feature type="non-terminal residue" evidence="4">
    <location>
        <position position="1"/>
    </location>
</feature>
<dbReference type="PROSITE" id="PS50974">
    <property type="entry name" value="ADOMET_ACTIVATION"/>
    <property type="match status" value="1"/>
</dbReference>
<dbReference type="SUPFAM" id="SSF56507">
    <property type="entry name" value="Methionine synthase activation domain-like"/>
    <property type="match status" value="1"/>
</dbReference>
<accession>A0A094NXR1</accession>
<dbReference type="GO" id="GO:0046872">
    <property type="term" value="F:metal ion binding"/>
    <property type="evidence" value="ECO:0007669"/>
    <property type="project" value="UniProtKB-KW"/>
</dbReference>
<dbReference type="GO" id="GO:0008705">
    <property type="term" value="F:methionine synthase activity"/>
    <property type="evidence" value="ECO:0007669"/>
    <property type="project" value="InterPro"/>
</dbReference>
<evidence type="ECO:0000259" key="3">
    <source>
        <dbReference type="PROSITE" id="PS50974"/>
    </source>
</evidence>
<feature type="domain" description="AdoMet activation" evidence="3">
    <location>
        <begin position="1"/>
        <end position="177"/>
    </location>
</feature>
<dbReference type="GO" id="GO:0050667">
    <property type="term" value="P:homocysteine metabolic process"/>
    <property type="evidence" value="ECO:0007669"/>
    <property type="project" value="TreeGrafter"/>
</dbReference>
<dbReference type="EMBL" id="JNSJ01000002">
    <property type="protein sequence ID" value="KGA03765.1"/>
    <property type="molecule type" value="Genomic_DNA"/>
</dbReference>
<dbReference type="Gene3D" id="3.10.196.10">
    <property type="entry name" value="Vitamin B12-dependent methionine synthase, activation domain"/>
    <property type="match status" value="1"/>
</dbReference>
<dbReference type="InterPro" id="IPR004223">
    <property type="entry name" value="VitB12-dep_Met_synth_activ_dom"/>
</dbReference>
<dbReference type="PANTHER" id="PTHR45833:SF1">
    <property type="entry name" value="METHIONINE SYNTHASE"/>
    <property type="match status" value="1"/>
</dbReference>
<dbReference type="GO" id="GO:0046653">
    <property type="term" value="P:tetrahydrofolate metabolic process"/>
    <property type="evidence" value="ECO:0007669"/>
    <property type="project" value="TreeGrafter"/>
</dbReference>
<dbReference type="GO" id="GO:0005829">
    <property type="term" value="C:cytosol"/>
    <property type="evidence" value="ECO:0007669"/>
    <property type="project" value="TreeGrafter"/>
</dbReference>
<dbReference type="PANTHER" id="PTHR45833">
    <property type="entry name" value="METHIONINE SYNTHASE"/>
    <property type="match status" value="1"/>
</dbReference>
<dbReference type="AlphaFoldDB" id="A0A094NXR1"/>
<dbReference type="InterPro" id="IPR037010">
    <property type="entry name" value="VitB12-dep_Met_synth_activ_sf"/>
</dbReference>
<evidence type="ECO:0000256" key="2">
    <source>
        <dbReference type="ARBA" id="ARBA00023285"/>
    </source>
</evidence>
<comment type="caution">
    <text evidence="4">The sequence shown here is derived from an EMBL/GenBank/DDBJ whole genome shotgun (WGS) entry which is preliminary data.</text>
</comment>
<dbReference type="InterPro" id="IPR050554">
    <property type="entry name" value="Met_Synthase/Corrinoid"/>
</dbReference>
<proteinExistence type="predicted"/>